<dbReference type="STRING" id="1416801.SAMN05192553_10217"/>
<keyword evidence="2" id="KW-1185">Reference proteome</keyword>
<evidence type="ECO:0000313" key="2">
    <source>
        <dbReference type="Proteomes" id="UP000199403"/>
    </source>
</evidence>
<gene>
    <name evidence="1" type="ORF">SAMN05192553_10217</name>
</gene>
<accession>A0A1H6VG99</accession>
<name>A0A1H6VG99_9BACT</name>
<dbReference type="EMBL" id="FNZH01000002">
    <property type="protein sequence ID" value="SEJ02756.1"/>
    <property type="molecule type" value="Genomic_DNA"/>
</dbReference>
<dbReference type="Proteomes" id="UP000199403">
    <property type="component" value="Unassembled WGS sequence"/>
</dbReference>
<proteinExistence type="predicted"/>
<protein>
    <submittedName>
        <fullName evidence="1">Uncharacterized protein</fullName>
    </submittedName>
</protein>
<organism evidence="1 2">
    <name type="scientific">Cyclobacterium xiamenense</name>
    <dbReference type="NCBI Taxonomy" id="1297121"/>
    <lineage>
        <taxon>Bacteria</taxon>
        <taxon>Pseudomonadati</taxon>
        <taxon>Bacteroidota</taxon>
        <taxon>Cytophagia</taxon>
        <taxon>Cytophagales</taxon>
        <taxon>Cyclobacteriaceae</taxon>
        <taxon>Cyclobacterium</taxon>
    </lineage>
</organism>
<sequence length="57" mass="6671">MFWIKNQSLKTRTYFKNTEKFVGLQRIIVNPFNMPDGRLAVQPVKSAGYCYPLCTKK</sequence>
<evidence type="ECO:0000313" key="1">
    <source>
        <dbReference type="EMBL" id="SEJ02756.1"/>
    </source>
</evidence>
<dbReference type="AlphaFoldDB" id="A0A1H6VG99"/>
<reference evidence="2" key="1">
    <citation type="submission" date="2016-10" db="EMBL/GenBank/DDBJ databases">
        <authorList>
            <person name="Varghese N."/>
            <person name="Submissions S."/>
        </authorList>
    </citation>
    <scope>NUCLEOTIDE SEQUENCE [LARGE SCALE GENOMIC DNA]</scope>
    <source>
        <strain evidence="2">IBRC-M 10761</strain>
    </source>
</reference>